<keyword evidence="4 7" id="KW-0663">Pyridoxal phosphate</keyword>
<protein>
    <recommendedName>
        <fullName evidence="3 9">Glutamate decarboxylase</fullName>
        <ecNumber evidence="3 9">4.1.1.15</ecNumber>
    </recommendedName>
</protein>
<dbReference type="GO" id="GO:0005829">
    <property type="term" value="C:cytosol"/>
    <property type="evidence" value="ECO:0007669"/>
    <property type="project" value="TreeGrafter"/>
</dbReference>
<dbReference type="GO" id="GO:0030170">
    <property type="term" value="F:pyridoxal phosphate binding"/>
    <property type="evidence" value="ECO:0007669"/>
    <property type="project" value="InterPro"/>
</dbReference>
<dbReference type="GO" id="GO:0006538">
    <property type="term" value="P:L-glutamate catabolic process"/>
    <property type="evidence" value="ECO:0007669"/>
    <property type="project" value="EnsemblFungi"/>
</dbReference>
<dbReference type="EC" id="4.1.1.15" evidence="3 9"/>
<dbReference type="InterPro" id="IPR002129">
    <property type="entry name" value="PyrdxlP-dep_de-COase"/>
</dbReference>
<reference evidence="10 11" key="1">
    <citation type="journal article" date="2017" name="Mycologia">
        <title>Bifiguratus adelaidae, gen. et sp. nov., a new member of Mucoromycotina in endophytic and soil-dwelling habitats.</title>
        <authorList>
            <person name="Torres-Cruz T.J."/>
            <person name="Billingsley Tobias T.L."/>
            <person name="Almatruk M."/>
            <person name="Hesse C."/>
            <person name="Kuske C.R."/>
            <person name="Desiro A."/>
            <person name="Benucci G.M."/>
            <person name="Bonito G."/>
            <person name="Stajich J.E."/>
            <person name="Dunlap C."/>
            <person name="Arnold A.E."/>
            <person name="Porras-Alfaro A."/>
        </authorList>
    </citation>
    <scope>NUCLEOTIDE SEQUENCE [LARGE SCALE GENOMIC DNA]</scope>
    <source>
        <strain evidence="10 11">AZ0501</strain>
    </source>
</reference>
<evidence type="ECO:0000256" key="7">
    <source>
        <dbReference type="PIRSR" id="PIRSR602129-50"/>
    </source>
</evidence>
<dbReference type="Gene3D" id="3.90.1150.160">
    <property type="match status" value="1"/>
</dbReference>
<dbReference type="Pfam" id="PF00282">
    <property type="entry name" value="Pyridoxal_deC"/>
    <property type="match status" value="1"/>
</dbReference>
<dbReference type="InterPro" id="IPR015421">
    <property type="entry name" value="PyrdxlP-dep_Trfase_major"/>
</dbReference>
<evidence type="ECO:0000256" key="9">
    <source>
        <dbReference type="RuleBase" id="RU361171"/>
    </source>
</evidence>
<evidence type="ECO:0000313" key="10">
    <source>
        <dbReference type="EMBL" id="OZJ06656.1"/>
    </source>
</evidence>
<dbReference type="GO" id="GO:0034599">
    <property type="term" value="P:cellular response to oxidative stress"/>
    <property type="evidence" value="ECO:0007669"/>
    <property type="project" value="EnsemblFungi"/>
</dbReference>
<dbReference type="FunFam" id="4.10.280.50:FF:000001">
    <property type="entry name" value="Glutamate decarboxylase"/>
    <property type="match status" value="1"/>
</dbReference>
<dbReference type="FunFam" id="3.40.640.10:FF:000017">
    <property type="entry name" value="Glutamate decarboxylase"/>
    <property type="match status" value="1"/>
</dbReference>
<dbReference type="PANTHER" id="PTHR43321:SF3">
    <property type="entry name" value="GLUTAMATE DECARBOXYLASE"/>
    <property type="match status" value="1"/>
</dbReference>
<sequence>MALSRHINSDELMNAARGVRRTVREKMSTHSLAYGSRYATAEIPKWELPKHSSEPRTAYQLVHDELELDGRPALNLASFVHTWMEPEADKLVMENINKNLSDQDEYPQTMVIHGRCISILGNLWKIPKGQNAVGTATVGSSEAIMLGGLALKKRWQARQKAAGKDASKPNIIMGHNAQVALEKFARYFDVECRLVPVSKESAYCLDIHKAIELVDENTIGVFVILGSTYTGHFEDVEGLSKLLDDYEAKTGISVPIHVDAASGGFVAPFAFPHLKWAFDLPRVHSINTSGHKFGLAYPGIGWVLWRGQEYLPKELVFELHYLGGTELSYGLNFSRPACFMIAQYYNFIRLGWEGYTNITNNDLENARLLCRALEKTGYYEVVSDVHRPVGVRLYNAKTAMAGQVEPHGMVGKVLHKTENYTPSLPVVSFKFTEEFKKQYPHVQQALVSGLLRTKGWIVPNYPLPPNEDATEILRVVVRESMTEDLIDMFMSDIIWYTEVSINSSGIEAEMFKRTNDALETYKPDVDHTTAHKPGTYAKQC</sequence>
<evidence type="ECO:0000256" key="1">
    <source>
        <dbReference type="ARBA" id="ARBA00001933"/>
    </source>
</evidence>
<dbReference type="Gene3D" id="3.40.640.10">
    <property type="entry name" value="Type I PLP-dependent aspartate aminotransferase-like (Major domain)"/>
    <property type="match status" value="1"/>
</dbReference>
<evidence type="ECO:0000256" key="5">
    <source>
        <dbReference type="ARBA" id="ARBA00023239"/>
    </source>
</evidence>
<name>A0A261Y7Q2_9FUNG</name>
<dbReference type="NCBIfam" id="TIGR01788">
    <property type="entry name" value="Glu-decarb-GAD"/>
    <property type="match status" value="1"/>
</dbReference>
<dbReference type="GO" id="GO:0004351">
    <property type="term" value="F:glutamate decarboxylase activity"/>
    <property type="evidence" value="ECO:0007669"/>
    <property type="project" value="UniProtKB-EC"/>
</dbReference>
<gene>
    <name evidence="10" type="ORF">BZG36_00278</name>
</gene>
<keyword evidence="11" id="KW-1185">Reference proteome</keyword>
<dbReference type="AlphaFoldDB" id="A0A261Y7Q2"/>
<dbReference type="Gene3D" id="4.10.280.50">
    <property type="match status" value="1"/>
</dbReference>
<organism evidence="10 11">
    <name type="scientific">Bifiguratus adelaidae</name>
    <dbReference type="NCBI Taxonomy" id="1938954"/>
    <lineage>
        <taxon>Eukaryota</taxon>
        <taxon>Fungi</taxon>
        <taxon>Fungi incertae sedis</taxon>
        <taxon>Mucoromycota</taxon>
        <taxon>Mucoromycotina</taxon>
        <taxon>Endogonomycetes</taxon>
        <taxon>Endogonales</taxon>
        <taxon>Endogonales incertae sedis</taxon>
        <taxon>Bifiguratus</taxon>
    </lineage>
</organism>
<evidence type="ECO:0000256" key="4">
    <source>
        <dbReference type="ARBA" id="ARBA00022898"/>
    </source>
</evidence>
<dbReference type="InterPro" id="IPR015424">
    <property type="entry name" value="PyrdxlP-dep_Trfase"/>
</dbReference>
<comment type="catalytic activity">
    <reaction evidence="6 9">
        <text>L-glutamate + H(+) = 4-aminobutanoate + CO2</text>
        <dbReference type="Rhea" id="RHEA:17785"/>
        <dbReference type="ChEBI" id="CHEBI:15378"/>
        <dbReference type="ChEBI" id="CHEBI:16526"/>
        <dbReference type="ChEBI" id="CHEBI:29985"/>
        <dbReference type="ChEBI" id="CHEBI:59888"/>
        <dbReference type="EC" id="4.1.1.15"/>
    </reaction>
</comment>
<evidence type="ECO:0000256" key="8">
    <source>
        <dbReference type="RuleBase" id="RU000382"/>
    </source>
</evidence>
<proteinExistence type="inferred from homology"/>
<comment type="cofactor">
    <cofactor evidence="1 7 8">
        <name>pyridoxal 5'-phosphate</name>
        <dbReference type="ChEBI" id="CHEBI:597326"/>
    </cofactor>
</comment>
<comment type="similarity">
    <text evidence="2 8">Belongs to the group II decarboxylase family.</text>
</comment>
<evidence type="ECO:0000313" key="11">
    <source>
        <dbReference type="Proteomes" id="UP000242875"/>
    </source>
</evidence>
<dbReference type="EMBL" id="MVBO01000002">
    <property type="protein sequence ID" value="OZJ06656.1"/>
    <property type="molecule type" value="Genomic_DNA"/>
</dbReference>
<evidence type="ECO:0000256" key="2">
    <source>
        <dbReference type="ARBA" id="ARBA00009533"/>
    </source>
</evidence>
<dbReference type="OrthoDB" id="5152799at2759"/>
<dbReference type="InterPro" id="IPR010107">
    <property type="entry name" value="Glutamate_decarboxylase"/>
</dbReference>
<evidence type="ECO:0000256" key="3">
    <source>
        <dbReference type="ARBA" id="ARBA00012421"/>
    </source>
</evidence>
<dbReference type="PANTHER" id="PTHR43321">
    <property type="entry name" value="GLUTAMATE DECARBOXYLASE"/>
    <property type="match status" value="1"/>
</dbReference>
<accession>A0A261Y7Q2</accession>
<keyword evidence="9" id="KW-0210">Decarboxylase</keyword>
<dbReference type="Proteomes" id="UP000242875">
    <property type="component" value="Unassembled WGS sequence"/>
</dbReference>
<keyword evidence="5 8" id="KW-0456">Lyase</keyword>
<dbReference type="SUPFAM" id="SSF53383">
    <property type="entry name" value="PLP-dependent transferases"/>
    <property type="match status" value="1"/>
</dbReference>
<comment type="caution">
    <text evidence="10">The sequence shown here is derived from an EMBL/GenBank/DDBJ whole genome shotgun (WGS) entry which is preliminary data.</text>
</comment>
<feature type="modified residue" description="N6-(pyridoxal phosphate)lysine" evidence="7">
    <location>
        <position position="292"/>
    </location>
</feature>
<evidence type="ECO:0000256" key="6">
    <source>
        <dbReference type="ARBA" id="ARBA00048868"/>
    </source>
</evidence>